<accession>A0ABZ1Z081</accession>
<feature type="domain" description="HTH tetR-type" evidence="3">
    <location>
        <begin position="19"/>
        <end position="79"/>
    </location>
</feature>
<sequence length="217" mass="23782">MSESARRVYGGETGEQRIARRRAALLDAAITVVAEQGWRQLSVERICGSAGLIRRYFYESFTDIDAIAAAVIDELATEILTLVVVDDLSVPRPQLIRTMIEKLVDYAVDDPRRARVFFGEMAATEAASQQRVLAIRRIITILAGDARTISHADHPMIDIAASVLVNGSIRTLIDWLDGTITVPRADFIDHLTTLWLITSEGAIAHLATAATSGRVAR</sequence>
<dbReference type="EMBL" id="CP109441">
    <property type="protein sequence ID" value="WUV48868.1"/>
    <property type="molecule type" value="Genomic_DNA"/>
</dbReference>
<dbReference type="PROSITE" id="PS50977">
    <property type="entry name" value="HTH_TETR_2"/>
    <property type="match status" value="1"/>
</dbReference>
<reference evidence="4" key="1">
    <citation type="submission" date="2022-10" db="EMBL/GenBank/DDBJ databases">
        <title>The complete genomes of actinobacterial strains from the NBC collection.</title>
        <authorList>
            <person name="Joergensen T.S."/>
            <person name="Alvarez Arevalo M."/>
            <person name="Sterndorff E.B."/>
            <person name="Faurdal D."/>
            <person name="Vuksanovic O."/>
            <person name="Mourched A.-S."/>
            <person name="Charusanti P."/>
            <person name="Shaw S."/>
            <person name="Blin K."/>
            <person name="Weber T."/>
        </authorList>
    </citation>
    <scope>NUCLEOTIDE SEQUENCE</scope>
    <source>
        <strain evidence="4">NBC_01482</strain>
    </source>
</reference>
<keyword evidence="1 2" id="KW-0238">DNA-binding</keyword>
<evidence type="ECO:0000259" key="3">
    <source>
        <dbReference type="PROSITE" id="PS50977"/>
    </source>
</evidence>
<dbReference type="Proteomes" id="UP001432062">
    <property type="component" value="Chromosome"/>
</dbReference>
<gene>
    <name evidence="4" type="ORF">OG563_12130</name>
</gene>
<dbReference type="InterPro" id="IPR009057">
    <property type="entry name" value="Homeodomain-like_sf"/>
</dbReference>
<evidence type="ECO:0000313" key="4">
    <source>
        <dbReference type="EMBL" id="WUV48868.1"/>
    </source>
</evidence>
<evidence type="ECO:0000256" key="2">
    <source>
        <dbReference type="PROSITE-ProRule" id="PRU00335"/>
    </source>
</evidence>
<organism evidence="4 5">
    <name type="scientific">Nocardia vinacea</name>
    <dbReference type="NCBI Taxonomy" id="96468"/>
    <lineage>
        <taxon>Bacteria</taxon>
        <taxon>Bacillati</taxon>
        <taxon>Actinomycetota</taxon>
        <taxon>Actinomycetes</taxon>
        <taxon>Mycobacteriales</taxon>
        <taxon>Nocardiaceae</taxon>
        <taxon>Nocardia</taxon>
    </lineage>
</organism>
<dbReference type="InterPro" id="IPR001647">
    <property type="entry name" value="HTH_TetR"/>
</dbReference>
<dbReference type="RefSeq" id="WP_329413301.1">
    <property type="nucleotide sequence ID" value="NZ_CP109441.1"/>
</dbReference>
<name>A0ABZ1Z081_9NOCA</name>
<evidence type="ECO:0000313" key="5">
    <source>
        <dbReference type="Proteomes" id="UP001432062"/>
    </source>
</evidence>
<keyword evidence="5" id="KW-1185">Reference proteome</keyword>
<protein>
    <submittedName>
        <fullName evidence="4">TetR/AcrR family transcriptional regulator</fullName>
    </submittedName>
</protein>
<proteinExistence type="predicted"/>
<dbReference type="Pfam" id="PF00440">
    <property type="entry name" value="TetR_N"/>
    <property type="match status" value="1"/>
</dbReference>
<dbReference type="Gene3D" id="1.10.357.10">
    <property type="entry name" value="Tetracycline Repressor, domain 2"/>
    <property type="match status" value="1"/>
</dbReference>
<evidence type="ECO:0000256" key="1">
    <source>
        <dbReference type="ARBA" id="ARBA00023125"/>
    </source>
</evidence>
<dbReference type="SUPFAM" id="SSF46689">
    <property type="entry name" value="Homeodomain-like"/>
    <property type="match status" value="1"/>
</dbReference>
<feature type="DNA-binding region" description="H-T-H motif" evidence="2">
    <location>
        <begin position="42"/>
        <end position="61"/>
    </location>
</feature>